<dbReference type="GO" id="GO:0005524">
    <property type="term" value="F:ATP binding"/>
    <property type="evidence" value="ECO:0007669"/>
    <property type="project" value="UniProtKB-UniRule"/>
</dbReference>
<evidence type="ECO:0000256" key="16">
    <source>
        <dbReference type="ARBA" id="ARBA00023180"/>
    </source>
</evidence>
<evidence type="ECO:0000256" key="19">
    <source>
        <dbReference type="ARBA" id="ARBA00056965"/>
    </source>
</evidence>
<evidence type="ECO:0000256" key="9">
    <source>
        <dbReference type="ARBA" id="ARBA00022777"/>
    </source>
</evidence>
<dbReference type="InParanoid" id="A0A7E5VNC2"/>
<feature type="domain" description="Protein kinase" evidence="23">
    <location>
        <begin position="892"/>
        <end position="1175"/>
    </location>
</feature>
<dbReference type="Pfam" id="PF07714">
    <property type="entry name" value="PK_Tyr_Ser-Thr"/>
    <property type="match status" value="1"/>
</dbReference>
<keyword evidence="5" id="KW-0812">Transmembrane</keyword>
<dbReference type="OrthoDB" id="4062651at2759"/>
<evidence type="ECO:0000256" key="20">
    <source>
        <dbReference type="PROSITE-ProRule" id="PRU10141"/>
    </source>
</evidence>
<keyword evidence="6 22" id="KW-0732">Signal</keyword>
<feature type="signal peptide" evidence="22">
    <location>
        <begin position="1"/>
        <end position="26"/>
    </location>
</feature>
<evidence type="ECO:0000256" key="21">
    <source>
        <dbReference type="SAM" id="MobiDB-lite"/>
    </source>
</evidence>
<dbReference type="InterPro" id="IPR020635">
    <property type="entry name" value="Tyr_kinase_cat_dom"/>
</dbReference>
<accession>A0A7E5VNC2</accession>
<feature type="compositionally biased region" description="Polar residues" evidence="21">
    <location>
        <begin position="639"/>
        <end position="663"/>
    </location>
</feature>
<dbReference type="InterPro" id="IPR008266">
    <property type="entry name" value="Tyr_kinase_AS"/>
</dbReference>
<dbReference type="GO" id="GO:0043235">
    <property type="term" value="C:receptor complex"/>
    <property type="evidence" value="ECO:0007669"/>
    <property type="project" value="TreeGrafter"/>
</dbReference>
<dbReference type="GO" id="GO:0005886">
    <property type="term" value="C:plasma membrane"/>
    <property type="evidence" value="ECO:0007669"/>
    <property type="project" value="TreeGrafter"/>
</dbReference>
<evidence type="ECO:0000256" key="3">
    <source>
        <dbReference type="ARBA" id="ARBA00022553"/>
    </source>
</evidence>
<feature type="region of interest" description="Disordered" evidence="21">
    <location>
        <begin position="1281"/>
        <end position="1340"/>
    </location>
</feature>
<keyword evidence="13" id="KW-0829">Tyrosine-protein kinase</keyword>
<evidence type="ECO:0000256" key="7">
    <source>
        <dbReference type="ARBA" id="ARBA00022737"/>
    </source>
</evidence>
<keyword evidence="4" id="KW-0808">Transferase</keyword>
<dbReference type="Gene3D" id="1.10.510.10">
    <property type="entry name" value="Transferase(Phosphotransferase) domain 1"/>
    <property type="match status" value="1"/>
</dbReference>
<dbReference type="FunFam" id="3.30.200.20:FF:000593">
    <property type="entry name" value="Predicted protein"/>
    <property type="match status" value="1"/>
</dbReference>
<evidence type="ECO:0000256" key="15">
    <source>
        <dbReference type="ARBA" id="ARBA00023170"/>
    </source>
</evidence>
<comment type="function">
    <text evidence="19">Receptor for basic fibroblast growth factor.</text>
</comment>
<reference evidence="25" key="1">
    <citation type="submission" date="2025-08" db="UniProtKB">
        <authorList>
            <consortium name="RefSeq"/>
        </authorList>
    </citation>
    <scope>IDENTIFICATION</scope>
</reference>
<keyword evidence="24" id="KW-1185">Reference proteome</keyword>
<dbReference type="FunFam" id="1.10.510.10:FF:000554">
    <property type="entry name" value="Predicted protein"/>
    <property type="match status" value="1"/>
</dbReference>
<dbReference type="CDD" id="cd00192">
    <property type="entry name" value="PTKc"/>
    <property type="match status" value="1"/>
</dbReference>
<feature type="region of interest" description="Disordered" evidence="21">
    <location>
        <begin position="685"/>
        <end position="749"/>
    </location>
</feature>
<feature type="chain" id="PRO_5028986018" description="receptor protein-tyrosine kinase" evidence="22">
    <location>
        <begin position="27"/>
        <end position="1352"/>
    </location>
</feature>
<proteinExistence type="predicted"/>
<evidence type="ECO:0000256" key="1">
    <source>
        <dbReference type="ARBA" id="ARBA00004167"/>
    </source>
</evidence>
<dbReference type="PROSITE" id="PS00109">
    <property type="entry name" value="PROTEIN_KINASE_TYR"/>
    <property type="match status" value="1"/>
</dbReference>
<dbReference type="RefSeq" id="XP_026729833.1">
    <property type="nucleotide sequence ID" value="XM_026874032.1"/>
</dbReference>
<dbReference type="Proteomes" id="UP000322000">
    <property type="component" value="Chromosome 6"/>
</dbReference>
<evidence type="ECO:0000256" key="6">
    <source>
        <dbReference type="ARBA" id="ARBA00022729"/>
    </source>
</evidence>
<evidence type="ECO:0000313" key="25">
    <source>
        <dbReference type="RefSeq" id="XP_026729833.1"/>
    </source>
</evidence>
<keyword evidence="12" id="KW-0472">Membrane</keyword>
<keyword evidence="9" id="KW-0418">Kinase</keyword>
<dbReference type="SUPFAM" id="SSF56112">
    <property type="entry name" value="Protein kinase-like (PK-like)"/>
    <property type="match status" value="1"/>
</dbReference>
<evidence type="ECO:0000256" key="8">
    <source>
        <dbReference type="ARBA" id="ARBA00022741"/>
    </source>
</evidence>
<sequence length="1352" mass="150153">MKMRELMRITFVCVCAFLLAVRETRCEDEVSEVEVDGGALRGEDLNEQRKDPKGPLPGGGRRTTTQSSANATRDSQLLSLLAARRRQLLNERLATHINTLASLAHKANKTNTTFLQLEVRDSTSSTVKRITFDNSSNEPETTLKLVTSDGSKELKQEVKPHEIRHLFIPRLYQENKSRAGFINNRRREAINKAFTIPERPEITESTIVYVPPEKFENLDKDVELDPEEEFQVDESNHGLYLLNYSDTENVTQNTNLATAVSEATENTTIVENTTVTSDILKEETTTKPVNKDSEEKTESNTIANSTESKNTKLVKVENDKDNQTLFMTDEIYNHFRPMETELPVEEIAPFKYFGQKLGGQAISDNLTNSPSLSASTKSVNFIVAPLEKRKFNSRYSATEKYKNTSVDEEEINEDMDVSVVKKYIEKNKIRNTVKGPAPARHVGLVNAYRKFSSTVSPTTATATQSNVTDITLENSTQSTVDQTKDISKVNGTATSKDTLTKRNNTLTTRDNLSNKFNVTSATPRNFTRNYSNIRRRPLRVTAAASTENTPILSTVPTNATTEKASTSVYTAVVTSVSITSSMKGQNKTDGNLKDDNSTVSVSPETNVTSTPKAVILNVTNPTTVSPSIYRPKHIIRIRTTTTENPNSSPYTVSSPPSEQTTKVSAGLVKNETESKISERLASLFRQRNIENATNSTRSRNHRRRRPTTTSTTTTTPGPTLPPTERATVLPVSTPLPTTPSSTLLTTTLAPDTTPAFKPFVVTSRTSSKSSSKPVFVASTTAKSVAGKNVNRTDGEETEDLATQNEEVVIEAEKTYTASYVLAGLGFLPVAAIVAFVLRSVLNKKTKEIDTEYEGYFEDGDIKKESPITPVARPPIPTPTKPDQKWEFPRNKLRLQTLLGQGNFGQVWKAEADDLNGHDGLTRLVAVKSIKETASQKEKQELLHEIYIMQKIGTHPNVVTLLACCTEQEPYLLIMEYVMCGKLLTYLRERRSRPDRFSGSGALTSRDLTVFAYCVARGMDYIASKGIVHRDLAARNVLVDHNKLCKVADFGMSRAGGTGGATGGPGAGAAGARGPRGALPVRWMAPEALLYNVHSTHTDVWAFGILLWEIVTLGSTPYAAMSGREVLAAVTEGYRLERPAHCSPALYRAMHACWAADPAQRPSFAALKAQLAHLLDNEPAEGNYVDLDSFYQESSVYSDPSAIINDDEGLSAEYDRERRCFRELATGPAKFENRAFNFRDEELRNKFGIGTPRMGGFGIRDVPFNDRNFSDGEFNERNFPKENFSDTNFTERKDGKLSTSSFHRERERERENPLVSRNSFNGFPRVGTRDRDNHFQMAPDGRNKRVPEFECDI</sequence>
<dbReference type="InterPro" id="IPR050122">
    <property type="entry name" value="RTK"/>
</dbReference>
<dbReference type="EC" id="2.7.10.1" evidence="2"/>
<keyword evidence="14" id="KW-1015">Disulfide bond</keyword>
<evidence type="ECO:0000256" key="10">
    <source>
        <dbReference type="ARBA" id="ARBA00022840"/>
    </source>
</evidence>
<evidence type="ECO:0000256" key="12">
    <source>
        <dbReference type="ARBA" id="ARBA00023136"/>
    </source>
</evidence>
<keyword evidence="7" id="KW-0677">Repeat</keyword>
<evidence type="ECO:0000256" key="2">
    <source>
        <dbReference type="ARBA" id="ARBA00011902"/>
    </source>
</evidence>
<dbReference type="Gene3D" id="3.30.200.20">
    <property type="entry name" value="Phosphorylase Kinase, domain 1"/>
    <property type="match status" value="1"/>
</dbReference>
<evidence type="ECO:0000256" key="17">
    <source>
        <dbReference type="ARBA" id="ARBA00023319"/>
    </source>
</evidence>
<keyword evidence="10 20" id="KW-0067">ATP-binding</keyword>
<feature type="compositionally biased region" description="Polar residues" evidence="21">
    <location>
        <begin position="597"/>
        <end position="606"/>
    </location>
</feature>
<dbReference type="PRINTS" id="PR00109">
    <property type="entry name" value="TYRKINASE"/>
</dbReference>
<dbReference type="GO" id="GO:0007169">
    <property type="term" value="P:cell surface receptor protein tyrosine kinase signaling pathway"/>
    <property type="evidence" value="ECO:0007669"/>
    <property type="project" value="TreeGrafter"/>
</dbReference>
<feature type="compositionally biased region" description="Low complexity" evidence="21">
    <location>
        <begin position="707"/>
        <end position="749"/>
    </location>
</feature>
<evidence type="ECO:0000256" key="22">
    <source>
        <dbReference type="SAM" id="SignalP"/>
    </source>
</evidence>
<dbReference type="GO" id="GO:0004714">
    <property type="term" value="F:transmembrane receptor protein tyrosine kinase activity"/>
    <property type="evidence" value="ECO:0007669"/>
    <property type="project" value="UniProtKB-EC"/>
</dbReference>
<comment type="catalytic activity">
    <reaction evidence="18">
        <text>L-tyrosyl-[protein] + ATP = O-phospho-L-tyrosyl-[protein] + ADP + H(+)</text>
        <dbReference type="Rhea" id="RHEA:10596"/>
        <dbReference type="Rhea" id="RHEA-COMP:10136"/>
        <dbReference type="Rhea" id="RHEA-COMP:20101"/>
        <dbReference type="ChEBI" id="CHEBI:15378"/>
        <dbReference type="ChEBI" id="CHEBI:30616"/>
        <dbReference type="ChEBI" id="CHEBI:46858"/>
        <dbReference type="ChEBI" id="CHEBI:61978"/>
        <dbReference type="ChEBI" id="CHEBI:456216"/>
        <dbReference type="EC" id="2.7.10.1"/>
    </reaction>
</comment>
<evidence type="ECO:0000256" key="14">
    <source>
        <dbReference type="ARBA" id="ARBA00023157"/>
    </source>
</evidence>
<evidence type="ECO:0000256" key="18">
    <source>
        <dbReference type="ARBA" id="ARBA00051243"/>
    </source>
</evidence>
<evidence type="ECO:0000256" key="11">
    <source>
        <dbReference type="ARBA" id="ARBA00022989"/>
    </source>
</evidence>
<feature type="compositionally biased region" description="Basic and acidic residues" evidence="21">
    <location>
        <begin position="283"/>
        <end position="298"/>
    </location>
</feature>
<dbReference type="GeneID" id="113495346"/>
<gene>
    <name evidence="25" type="primary">LOC113495346</name>
</gene>
<dbReference type="InterPro" id="IPR001245">
    <property type="entry name" value="Ser-Thr/Tyr_kinase_cat_dom"/>
</dbReference>
<feature type="region of interest" description="Disordered" evidence="21">
    <location>
        <begin position="580"/>
        <end position="606"/>
    </location>
</feature>
<evidence type="ECO:0000256" key="13">
    <source>
        <dbReference type="ARBA" id="ARBA00023137"/>
    </source>
</evidence>
<feature type="binding site" evidence="20">
    <location>
        <position position="927"/>
    </location>
    <ligand>
        <name>ATP</name>
        <dbReference type="ChEBI" id="CHEBI:30616"/>
    </ligand>
</feature>
<evidence type="ECO:0000259" key="23">
    <source>
        <dbReference type="PROSITE" id="PS50011"/>
    </source>
</evidence>
<keyword evidence="15" id="KW-0675">Receptor</keyword>
<keyword evidence="11" id="KW-1133">Transmembrane helix</keyword>
<dbReference type="PANTHER" id="PTHR24416:SF481">
    <property type="entry name" value="TIE-LIKE RECEPTOR TYROSINE KINASE"/>
    <property type="match status" value="1"/>
</dbReference>
<name>A0A7E5VNC2_TRINI</name>
<dbReference type="PROSITE" id="PS00107">
    <property type="entry name" value="PROTEIN_KINASE_ATP"/>
    <property type="match status" value="1"/>
</dbReference>
<feature type="compositionally biased region" description="Basic and acidic residues" evidence="21">
    <location>
        <begin position="1281"/>
        <end position="1311"/>
    </location>
</feature>
<feature type="region of interest" description="Disordered" evidence="21">
    <location>
        <begin position="639"/>
        <end position="666"/>
    </location>
</feature>
<dbReference type="InterPro" id="IPR011009">
    <property type="entry name" value="Kinase-like_dom_sf"/>
</dbReference>
<keyword evidence="16" id="KW-0325">Glycoprotein</keyword>
<evidence type="ECO:0000256" key="4">
    <source>
        <dbReference type="ARBA" id="ARBA00022679"/>
    </source>
</evidence>
<dbReference type="PROSITE" id="PS50011">
    <property type="entry name" value="PROTEIN_KINASE_DOM"/>
    <property type="match status" value="1"/>
</dbReference>
<dbReference type="InterPro" id="IPR000719">
    <property type="entry name" value="Prot_kinase_dom"/>
</dbReference>
<feature type="region of interest" description="Disordered" evidence="21">
    <location>
        <begin position="37"/>
        <end position="73"/>
    </location>
</feature>
<evidence type="ECO:0000256" key="5">
    <source>
        <dbReference type="ARBA" id="ARBA00022692"/>
    </source>
</evidence>
<keyword evidence="17" id="KW-0393">Immunoglobulin domain</keyword>
<dbReference type="PANTHER" id="PTHR24416">
    <property type="entry name" value="TYROSINE-PROTEIN KINASE RECEPTOR"/>
    <property type="match status" value="1"/>
</dbReference>
<dbReference type="InterPro" id="IPR017441">
    <property type="entry name" value="Protein_kinase_ATP_BS"/>
</dbReference>
<protein>
    <recommendedName>
        <fullName evidence="2">receptor protein-tyrosine kinase</fullName>
        <ecNumber evidence="2">2.7.10.1</ecNumber>
    </recommendedName>
</protein>
<evidence type="ECO:0000313" key="24">
    <source>
        <dbReference type="Proteomes" id="UP000322000"/>
    </source>
</evidence>
<dbReference type="SMART" id="SM00219">
    <property type="entry name" value="TyrKc"/>
    <property type="match status" value="1"/>
</dbReference>
<keyword evidence="8 20" id="KW-0547">Nucleotide-binding</keyword>
<keyword evidence="3" id="KW-0597">Phosphoprotein</keyword>
<feature type="compositionally biased region" description="Basic and acidic residues" evidence="21">
    <location>
        <begin position="41"/>
        <end position="53"/>
    </location>
</feature>
<comment type="subcellular location">
    <subcellularLocation>
        <location evidence="1">Membrane</location>
        <topology evidence="1">Single-pass membrane protein</topology>
    </subcellularLocation>
</comment>
<feature type="compositionally biased region" description="Polar residues" evidence="21">
    <location>
        <begin position="299"/>
        <end position="308"/>
    </location>
</feature>
<organism evidence="24 25">
    <name type="scientific">Trichoplusia ni</name>
    <name type="common">Cabbage looper</name>
    <dbReference type="NCBI Taxonomy" id="7111"/>
    <lineage>
        <taxon>Eukaryota</taxon>
        <taxon>Metazoa</taxon>
        <taxon>Ecdysozoa</taxon>
        <taxon>Arthropoda</taxon>
        <taxon>Hexapoda</taxon>
        <taxon>Insecta</taxon>
        <taxon>Pterygota</taxon>
        <taxon>Neoptera</taxon>
        <taxon>Endopterygota</taxon>
        <taxon>Lepidoptera</taxon>
        <taxon>Glossata</taxon>
        <taxon>Ditrysia</taxon>
        <taxon>Noctuoidea</taxon>
        <taxon>Noctuidae</taxon>
        <taxon>Plusiinae</taxon>
        <taxon>Trichoplusia</taxon>
    </lineage>
</organism>
<feature type="region of interest" description="Disordered" evidence="21">
    <location>
        <begin position="283"/>
        <end position="310"/>
    </location>
</feature>
<dbReference type="KEGG" id="tnl:113495346"/>